<reference evidence="12 13" key="1">
    <citation type="submission" date="2019-04" db="EMBL/GenBank/DDBJ databases">
        <title>Comparative genomics and transcriptomics to analyze fruiting body development in filamentous ascomycetes.</title>
        <authorList>
            <consortium name="DOE Joint Genome Institute"/>
            <person name="Lutkenhaus R."/>
            <person name="Traeger S."/>
            <person name="Breuer J."/>
            <person name="Kuo A."/>
            <person name="Lipzen A."/>
            <person name="Pangilinan J."/>
            <person name="Dilworth D."/>
            <person name="Sandor L."/>
            <person name="Poggeler S."/>
            <person name="Barry K."/>
            <person name="Grigoriev I.V."/>
            <person name="Nowrousian M."/>
        </authorList>
    </citation>
    <scope>NUCLEOTIDE SEQUENCE [LARGE SCALE GENOMIC DNA]</scope>
    <source>
        <strain evidence="12 13">CBS 389.68</strain>
    </source>
</reference>
<keyword evidence="10 11" id="KW-0066">ATP synthesis</keyword>
<dbReference type="FunCoup" id="A0A4S2MK79">
    <property type="interactions" value="83"/>
</dbReference>
<dbReference type="GO" id="GO:0005743">
    <property type="term" value="C:mitochondrial inner membrane"/>
    <property type="evidence" value="ECO:0007669"/>
    <property type="project" value="UniProtKB-SubCell"/>
</dbReference>
<evidence type="ECO:0000256" key="10">
    <source>
        <dbReference type="ARBA" id="ARBA00023310"/>
    </source>
</evidence>
<dbReference type="EMBL" id="ML220154">
    <property type="protein sequence ID" value="TGZ77401.1"/>
    <property type="molecule type" value="Genomic_DNA"/>
</dbReference>
<keyword evidence="7 11" id="KW-0406">Ion transport</keyword>
<evidence type="ECO:0000256" key="6">
    <source>
        <dbReference type="ARBA" id="ARBA00022792"/>
    </source>
</evidence>
<dbReference type="Pfam" id="PF05680">
    <property type="entry name" value="ATP-synt_E"/>
    <property type="match status" value="1"/>
</dbReference>
<evidence type="ECO:0000256" key="11">
    <source>
        <dbReference type="RuleBase" id="RU367005"/>
    </source>
</evidence>
<comment type="subunit">
    <text evidence="11">F-type ATPases have 2 components, CF(1) - the catalytic core - and CF(0) - the membrane proton channel. CF(1) and CF(0) have multiple subunits.</text>
</comment>
<keyword evidence="4 11" id="KW-0138">CF(0)</keyword>
<organism evidence="12 13">
    <name type="scientific">Ascodesmis nigricans</name>
    <dbReference type="NCBI Taxonomy" id="341454"/>
    <lineage>
        <taxon>Eukaryota</taxon>
        <taxon>Fungi</taxon>
        <taxon>Dikarya</taxon>
        <taxon>Ascomycota</taxon>
        <taxon>Pezizomycotina</taxon>
        <taxon>Pezizomycetes</taxon>
        <taxon>Pezizales</taxon>
        <taxon>Ascodesmidaceae</taxon>
        <taxon>Ascodesmis</taxon>
    </lineage>
</organism>
<evidence type="ECO:0000256" key="9">
    <source>
        <dbReference type="ARBA" id="ARBA00023136"/>
    </source>
</evidence>
<dbReference type="InParanoid" id="A0A4S2MK79"/>
<keyword evidence="3 11" id="KW-0813">Transport</keyword>
<evidence type="ECO:0000256" key="8">
    <source>
        <dbReference type="ARBA" id="ARBA00023128"/>
    </source>
</evidence>
<dbReference type="STRING" id="341454.A0A4S2MK79"/>
<evidence type="ECO:0000256" key="5">
    <source>
        <dbReference type="ARBA" id="ARBA00022781"/>
    </source>
</evidence>
<keyword evidence="5 11" id="KW-0375">Hydrogen ion transport</keyword>
<dbReference type="GO" id="GO:0015986">
    <property type="term" value="P:proton motive force-driven ATP synthesis"/>
    <property type="evidence" value="ECO:0007669"/>
    <property type="project" value="InterPro"/>
</dbReference>
<dbReference type="OrthoDB" id="2125027at2759"/>
<evidence type="ECO:0000256" key="7">
    <source>
        <dbReference type="ARBA" id="ARBA00023065"/>
    </source>
</evidence>
<dbReference type="InterPro" id="IPR008386">
    <property type="entry name" value="ATP_synth_F0_esu_mt"/>
</dbReference>
<evidence type="ECO:0000256" key="3">
    <source>
        <dbReference type="ARBA" id="ARBA00022448"/>
    </source>
</evidence>
<evidence type="ECO:0000256" key="2">
    <source>
        <dbReference type="ARBA" id="ARBA00007333"/>
    </source>
</evidence>
<keyword evidence="6 11" id="KW-0999">Mitochondrion inner membrane</keyword>
<proteinExistence type="inferred from homology"/>
<dbReference type="GO" id="GO:0015078">
    <property type="term" value="F:proton transmembrane transporter activity"/>
    <property type="evidence" value="ECO:0007669"/>
    <property type="project" value="InterPro"/>
</dbReference>
<dbReference type="AlphaFoldDB" id="A0A4S2MK79"/>
<sequence>MVLSPQTTNVLRYAALGAGVFYGLLHQRTITKQAKVAHEDAEYHRKEELIKKAKAEWARLHPPPKTEGLITDPDDARFDLEAFLNHVAKTTSA</sequence>
<accession>A0A4S2MK79</accession>
<keyword evidence="8 11" id="KW-0496">Mitochondrion</keyword>
<dbReference type="GO" id="GO:0045259">
    <property type="term" value="C:proton-transporting ATP synthase complex"/>
    <property type="evidence" value="ECO:0007669"/>
    <property type="project" value="UniProtKB-UniRule"/>
</dbReference>
<evidence type="ECO:0000313" key="12">
    <source>
        <dbReference type="EMBL" id="TGZ77401.1"/>
    </source>
</evidence>
<comment type="function">
    <text evidence="11">Subunit e, of the mitochondrial membrane ATP synthase complex (F(1)F(0) ATP synthase or Complex V) that produces ATP from ADP in the presence of a proton gradient across the membrane which is generated by electron transport complexes of the respiratory chain. ATP synthase complex consist of a soluble F(1) head domain - the catalytic core - and a membrane F(1) domain - the membrane proton channel. These two domains are linked by a central stalk rotating inside the F(1) region and a stationary peripheral stalk. During catalysis, ATP synthesis in the catalytic domain of F(1) is coupled via a rotary mechanism of the central stalk subunits to proton translocation. In vivo, can only synthesize ATP although its ATP hydrolase activity can be activated artificially in vitro. Part of the complex F(0) domain.</text>
</comment>
<name>A0A4S2MK79_9PEZI</name>
<keyword evidence="13" id="KW-1185">Reference proteome</keyword>
<keyword evidence="9" id="KW-0472">Membrane</keyword>
<comment type="subcellular location">
    <subcellularLocation>
        <location evidence="1 11">Mitochondrion inner membrane</location>
    </subcellularLocation>
</comment>
<dbReference type="Proteomes" id="UP000298138">
    <property type="component" value="Unassembled WGS sequence"/>
</dbReference>
<comment type="similarity">
    <text evidence="2 11">Belongs to the ATPase e subunit family.</text>
</comment>
<evidence type="ECO:0000313" key="13">
    <source>
        <dbReference type="Proteomes" id="UP000298138"/>
    </source>
</evidence>
<protein>
    <recommendedName>
        <fullName evidence="11">ATP synthase F(0) complex subunit e, mitochondrial</fullName>
    </recommendedName>
</protein>
<evidence type="ECO:0000256" key="1">
    <source>
        <dbReference type="ARBA" id="ARBA00004273"/>
    </source>
</evidence>
<evidence type="ECO:0000256" key="4">
    <source>
        <dbReference type="ARBA" id="ARBA00022547"/>
    </source>
</evidence>
<gene>
    <name evidence="12" type="ORF">EX30DRAFT_344184</name>
</gene>